<evidence type="ECO:0000313" key="4">
    <source>
        <dbReference type="EMBL" id="CAB4730633.1"/>
    </source>
</evidence>
<organism evidence="3">
    <name type="scientific">freshwater metagenome</name>
    <dbReference type="NCBI Taxonomy" id="449393"/>
    <lineage>
        <taxon>unclassified sequences</taxon>
        <taxon>metagenomes</taxon>
        <taxon>ecological metagenomes</taxon>
    </lineage>
</organism>
<dbReference type="EMBL" id="CAFBNH010000008">
    <property type="protein sequence ID" value="CAB4952028.1"/>
    <property type="molecule type" value="Genomic_DNA"/>
</dbReference>
<feature type="domain" description="D-galactarate/Altronate dehydratase second" evidence="1">
    <location>
        <begin position="2"/>
        <end position="118"/>
    </location>
</feature>
<name>A0A6J6PQ19_9ZZZZ</name>
<dbReference type="EMBL" id="CAEZZW010000008">
    <property type="protein sequence ID" value="CAB4786778.1"/>
    <property type="molecule type" value="Genomic_DNA"/>
</dbReference>
<dbReference type="EMBL" id="CAFBLD010000009">
    <property type="protein sequence ID" value="CAB4874971.1"/>
    <property type="molecule type" value="Genomic_DNA"/>
</dbReference>
<dbReference type="GO" id="GO:0016829">
    <property type="term" value="F:lyase activity"/>
    <property type="evidence" value="ECO:0007669"/>
    <property type="project" value="InterPro"/>
</dbReference>
<evidence type="ECO:0000313" key="7">
    <source>
        <dbReference type="EMBL" id="CAB4874971.1"/>
    </source>
</evidence>
<evidence type="ECO:0000259" key="1">
    <source>
        <dbReference type="Pfam" id="PF04295"/>
    </source>
</evidence>
<dbReference type="InterPro" id="IPR007392">
    <property type="entry name" value="GD_AH_second"/>
</dbReference>
<evidence type="ECO:0000313" key="2">
    <source>
        <dbReference type="EMBL" id="CAB4343094.1"/>
    </source>
</evidence>
<dbReference type="PANTHER" id="PTHR30536:SF5">
    <property type="entry name" value="ALTRONATE DEHYDRATASE"/>
    <property type="match status" value="1"/>
</dbReference>
<dbReference type="GO" id="GO:0019698">
    <property type="term" value="P:D-galacturonate catabolic process"/>
    <property type="evidence" value="ECO:0007669"/>
    <property type="project" value="TreeGrafter"/>
</dbReference>
<dbReference type="EMBL" id="CAESAE010000007">
    <property type="protein sequence ID" value="CAB4343094.1"/>
    <property type="molecule type" value="Genomic_DNA"/>
</dbReference>
<proteinExistence type="predicted"/>
<reference evidence="3" key="1">
    <citation type="submission" date="2020-05" db="EMBL/GenBank/DDBJ databases">
        <authorList>
            <person name="Chiriac C."/>
            <person name="Salcher M."/>
            <person name="Ghai R."/>
            <person name="Kavagutti S V."/>
        </authorList>
    </citation>
    <scope>NUCLEOTIDE SEQUENCE</scope>
</reference>
<dbReference type="EMBL" id="CAEZXO010000007">
    <property type="protein sequence ID" value="CAB4698955.1"/>
    <property type="molecule type" value="Genomic_DNA"/>
</dbReference>
<gene>
    <name evidence="3" type="ORF">UFOPK2510_01192</name>
    <name evidence="4" type="ORF">UFOPK2718_01214</name>
    <name evidence="5" type="ORF">UFOPK2936_01344</name>
    <name evidence="6" type="ORF">UFOPK3174_00507</name>
    <name evidence="7" type="ORF">UFOPK3328_01297</name>
    <name evidence="8" type="ORF">UFOPK3779_01283</name>
    <name evidence="9" type="ORF">UFOPK3913_00694</name>
    <name evidence="2" type="ORF">UFOPK4107_01211</name>
    <name evidence="10" type="ORF">UFOPK4403_00958</name>
</gene>
<dbReference type="EMBL" id="CAFBQX010000005">
    <property type="protein sequence ID" value="CAB5073595.1"/>
    <property type="molecule type" value="Genomic_DNA"/>
</dbReference>
<dbReference type="EMBL" id="CAFABH010000006">
    <property type="protein sequence ID" value="CAB4825295.1"/>
    <property type="molecule type" value="Genomic_DNA"/>
</dbReference>
<evidence type="ECO:0000313" key="5">
    <source>
        <dbReference type="EMBL" id="CAB4786778.1"/>
    </source>
</evidence>
<protein>
    <submittedName>
        <fullName evidence="3">Unannotated protein</fullName>
    </submittedName>
</protein>
<dbReference type="PANTHER" id="PTHR30536">
    <property type="entry name" value="ALTRONATE/GALACTARATE DEHYDRATASE"/>
    <property type="match status" value="1"/>
</dbReference>
<dbReference type="AlphaFoldDB" id="A0A6J6PQ19"/>
<evidence type="ECO:0000313" key="8">
    <source>
        <dbReference type="EMBL" id="CAB4952028.1"/>
    </source>
</evidence>
<sequence>MKAGIRSHQLILPSVVCSTHVSRRIAQEVGGVTFAHQHGCAIIGVDVAGIDNFFIDLASHPNVASVLVVALGCETIQGNELAEKIVTRNPATKYLVIQESAGVDDAVSKGVVAANSLASRFPEPRHAEDPIVVGISSQGNAGELVAFLQAEGLHTVESSEGFSALMSAKVHLIVSFTDSMQPPTGFPLIPVINIASDSELHLAFSQEFDLSHDASHQEIAAKISTVARGEQTKSEANSSGEIVAPRLVRSV</sequence>
<accession>A0A6J6PQ19</accession>
<dbReference type="EMBL" id="CAEZYM010000012">
    <property type="protein sequence ID" value="CAB4730633.1"/>
    <property type="molecule type" value="Genomic_DNA"/>
</dbReference>
<dbReference type="InterPro" id="IPR052172">
    <property type="entry name" value="UxaA_altronate/galactarate_dh"/>
</dbReference>
<dbReference type="EMBL" id="CAFBOC010000006">
    <property type="protein sequence ID" value="CAB4974291.1"/>
    <property type="molecule type" value="Genomic_DNA"/>
</dbReference>
<evidence type="ECO:0000313" key="6">
    <source>
        <dbReference type="EMBL" id="CAB4825295.1"/>
    </source>
</evidence>
<evidence type="ECO:0000313" key="9">
    <source>
        <dbReference type="EMBL" id="CAB4974291.1"/>
    </source>
</evidence>
<evidence type="ECO:0000313" key="10">
    <source>
        <dbReference type="EMBL" id="CAB5073595.1"/>
    </source>
</evidence>
<dbReference type="Pfam" id="PF04295">
    <property type="entry name" value="GD_AH_second"/>
    <property type="match status" value="1"/>
</dbReference>
<evidence type="ECO:0000313" key="3">
    <source>
        <dbReference type="EMBL" id="CAB4698955.1"/>
    </source>
</evidence>